<dbReference type="Pfam" id="PF08659">
    <property type="entry name" value="KR"/>
    <property type="match status" value="1"/>
</dbReference>
<dbReference type="SMART" id="SM00822">
    <property type="entry name" value="PKS_KR"/>
    <property type="match status" value="1"/>
</dbReference>
<dbReference type="PROSITE" id="PS50075">
    <property type="entry name" value="CARRIER"/>
    <property type="match status" value="1"/>
</dbReference>
<dbReference type="InterPro" id="IPR036736">
    <property type="entry name" value="ACP-like_sf"/>
</dbReference>
<evidence type="ECO:0000313" key="8">
    <source>
        <dbReference type="EMBL" id="EAZ91774.1"/>
    </source>
</evidence>
<dbReference type="PROSITE" id="PS52004">
    <property type="entry name" value="KS3_2"/>
    <property type="match status" value="1"/>
</dbReference>
<dbReference type="GO" id="GO:0006633">
    <property type="term" value="P:fatty acid biosynthetic process"/>
    <property type="evidence" value="ECO:0007669"/>
    <property type="project" value="InterPro"/>
</dbReference>
<dbReference type="InterPro" id="IPR013968">
    <property type="entry name" value="PKS_KR"/>
</dbReference>
<dbReference type="FunFam" id="3.40.366.10:FF:000002">
    <property type="entry name" value="Probable polyketide synthase 2"/>
    <property type="match status" value="1"/>
</dbReference>
<dbReference type="SMART" id="SM00825">
    <property type="entry name" value="PKS_KS"/>
    <property type="match status" value="1"/>
</dbReference>
<dbReference type="PANTHER" id="PTHR43775">
    <property type="entry name" value="FATTY ACID SYNTHASE"/>
    <property type="match status" value="1"/>
</dbReference>
<keyword evidence="4" id="KW-0808">Transferase</keyword>
<dbReference type="SUPFAM" id="SSF47336">
    <property type="entry name" value="ACP-like"/>
    <property type="match status" value="1"/>
</dbReference>
<dbReference type="Pfam" id="PF00109">
    <property type="entry name" value="ketoacyl-synt"/>
    <property type="match status" value="1"/>
</dbReference>
<evidence type="ECO:0000256" key="1">
    <source>
        <dbReference type="ARBA" id="ARBA00001957"/>
    </source>
</evidence>
<dbReference type="Pfam" id="PF00698">
    <property type="entry name" value="Acyl_transf_1"/>
    <property type="match status" value="1"/>
</dbReference>
<dbReference type="Gene3D" id="3.40.50.720">
    <property type="entry name" value="NAD(P)-binding Rossmann-like Domain"/>
    <property type="match status" value="1"/>
</dbReference>
<protein>
    <submittedName>
        <fullName evidence="8">Polyketide synthase type I</fullName>
    </submittedName>
</protein>
<dbReference type="InterPro" id="IPR016039">
    <property type="entry name" value="Thiolase-like"/>
</dbReference>
<keyword evidence="3" id="KW-0597">Phosphoprotein</keyword>
<gene>
    <name evidence="8" type="ORF">CY0110_07434</name>
</gene>
<evidence type="ECO:0000256" key="2">
    <source>
        <dbReference type="ARBA" id="ARBA00022450"/>
    </source>
</evidence>
<dbReference type="RefSeq" id="WP_008275094.1">
    <property type="nucleotide sequence ID" value="NZ_AAXW01000011.1"/>
</dbReference>
<dbReference type="InterPro" id="IPR014030">
    <property type="entry name" value="Ketoacyl_synth_N"/>
</dbReference>
<name>A3INX2_9CHRO</name>
<dbReference type="InterPro" id="IPR014043">
    <property type="entry name" value="Acyl_transferase_dom"/>
</dbReference>
<dbReference type="GO" id="GO:0004312">
    <property type="term" value="F:fatty acid synthase activity"/>
    <property type="evidence" value="ECO:0007669"/>
    <property type="project" value="TreeGrafter"/>
</dbReference>
<dbReference type="PROSITE" id="PS00012">
    <property type="entry name" value="PHOSPHOPANTETHEINE"/>
    <property type="match status" value="1"/>
</dbReference>
<accession>A3INX2</accession>
<dbReference type="CDD" id="cd08953">
    <property type="entry name" value="KR_2_SDR_x"/>
    <property type="match status" value="1"/>
</dbReference>
<evidence type="ECO:0000256" key="3">
    <source>
        <dbReference type="ARBA" id="ARBA00022553"/>
    </source>
</evidence>
<dbReference type="InterPro" id="IPR001227">
    <property type="entry name" value="Ac_transferase_dom_sf"/>
</dbReference>
<dbReference type="Gene3D" id="3.40.366.10">
    <property type="entry name" value="Malonyl-Coenzyme A Acyl Carrier Protein, domain 2"/>
    <property type="match status" value="1"/>
</dbReference>
<comment type="cofactor">
    <cofactor evidence="1">
        <name>pantetheine 4'-phosphate</name>
        <dbReference type="ChEBI" id="CHEBI:47942"/>
    </cofactor>
</comment>
<evidence type="ECO:0000256" key="5">
    <source>
        <dbReference type="SAM" id="MobiDB-lite"/>
    </source>
</evidence>
<dbReference type="Proteomes" id="UP000003781">
    <property type="component" value="Unassembled WGS sequence"/>
</dbReference>
<dbReference type="EMBL" id="AAXW01000011">
    <property type="protein sequence ID" value="EAZ91774.1"/>
    <property type="molecule type" value="Genomic_DNA"/>
</dbReference>
<dbReference type="GO" id="GO:0004315">
    <property type="term" value="F:3-oxoacyl-[acyl-carrier-protein] synthase activity"/>
    <property type="evidence" value="ECO:0007669"/>
    <property type="project" value="InterPro"/>
</dbReference>
<dbReference type="Gene3D" id="1.10.1200.10">
    <property type="entry name" value="ACP-like"/>
    <property type="match status" value="1"/>
</dbReference>
<dbReference type="eggNOG" id="COG3321">
    <property type="taxonomic scope" value="Bacteria"/>
</dbReference>
<dbReference type="Pfam" id="PF00550">
    <property type="entry name" value="PP-binding"/>
    <property type="match status" value="1"/>
</dbReference>
<evidence type="ECO:0000259" key="7">
    <source>
        <dbReference type="PROSITE" id="PS52004"/>
    </source>
</evidence>
<evidence type="ECO:0000256" key="4">
    <source>
        <dbReference type="ARBA" id="ARBA00022679"/>
    </source>
</evidence>
<dbReference type="Gene3D" id="3.40.47.10">
    <property type="match status" value="1"/>
</dbReference>
<dbReference type="Gene3D" id="3.30.70.250">
    <property type="entry name" value="Malonyl-CoA ACP transacylase, ACP-binding"/>
    <property type="match status" value="1"/>
</dbReference>
<dbReference type="Pfam" id="PF22621">
    <property type="entry name" value="CurL-like_PKS_C"/>
    <property type="match status" value="1"/>
</dbReference>
<dbReference type="InterPro" id="IPR016036">
    <property type="entry name" value="Malonyl_transacylase_ACP-bd"/>
</dbReference>
<dbReference type="PANTHER" id="PTHR43775:SF51">
    <property type="entry name" value="INACTIVE PHENOLPHTHIOCEROL SYNTHESIS POLYKETIDE SYNTHASE TYPE I PKS1-RELATED"/>
    <property type="match status" value="1"/>
</dbReference>
<dbReference type="InterPro" id="IPR057326">
    <property type="entry name" value="KR_dom"/>
</dbReference>
<dbReference type="SUPFAM" id="SSF55048">
    <property type="entry name" value="Probable ACP-binding domain of malonyl-CoA ACP transacylase"/>
    <property type="match status" value="1"/>
</dbReference>
<evidence type="ECO:0000313" key="9">
    <source>
        <dbReference type="Proteomes" id="UP000003781"/>
    </source>
</evidence>
<dbReference type="Gene3D" id="3.30.70.3290">
    <property type="match status" value="1"/>
</dbReference>
<reference evidence="8 9" key="1">
    <citation type="submission" date="2007-03" db="EMBL/GenBank/DDBJ databases">
        <authorList>
            <person name="Stal L."/>
            <person name="Ferriera S."/>
            <person name="Johnson J."/>
            <person name="Kravitz S."/>
            <person name="Beeson K."/>
            <person name="Sutton G."/>
            <person name="Rogers Y.-H."/>
            <person name="Friedman R."/>
            <person name="Frazier M."/>
            <person name="Venter J.C."/>
        </authorList>
    </citation>
    <scope>NUCLEOTIDE SEQUENCE [LARGE SCALE GENOMIC DNA]</scope>
    <source>
        <strain evidence="8 9">CCY0110</strain>
    </source>
</reference>
<dbReference type="SUPFAM" id="SSF53901">
    <property type="entry name" value="Thiolase-like"/>
    <property type="match status" value="1"/>
</dbReference>
<dbReference type="InterPro" id="IPR016035">
    <property type="entry name" value="Acyl_Trfase/lysoPLipase"/>
</dbReference>
<dbReference type="SMART" id="SM00827">
    <property type="entry name" value="PKS_AT"/>
    <property type="match status" value="1"/>
</dbReference>
<dbReference type="InterPro" id="IPR014031">
    <property type="entry name" value="Ketoacyl_synth_C"/>
</dbReference>
<dbReference type="InterPro" id="IPR050091">
    <property type="entry name" value="PKS_NRPS_Biosynth_Enz"/>
</dbReference>
<proteinExistence type="predicted"/>
<keyword evidence="2" id="KW-0596">Phosphopantetheine</keyword>
<feature type="domain" description="Ketosynthase family 3 (KS3)" evidence="7">
    <location>
        <begin position="7"/>
        <end position="420"/>
    </location>
</feature>
<dbReference type="PROSITE" id="PS00606">
    <property type="entry name" value="KS3_1"/>
    <property type="match status" value="1"/>
</dbReference>
<dbReference type="SUPFAM" id="SSF52151">
    <property type="entry name" value="FabD/lysophospholipase-like"/>
    <property type="match status" value="1"/>
</dbReference>
<dbReference type="Pfam" id="PF21394">
    <property type="entry name" value="Beta-ketacyl_N"/>
    <property type="match status" value="1"/>
</dbReference>
<sequence length="1487" mass="165606">MNFEQNGLEIAVIGISGRFAESNSLDEFWQNLLDGKTLTSVFSDNNNQKIEAGSILKNVEEFDASFFGFNPREAERLDPQHRLFLECSWEAIETAGYDSEREKSPIGVFAGVGLSTYWFNNIYTYPKTLTIKEGLQNIIGIDKDYVPTLASYKLNLTGPSVSVGTACSSSLVAVHLACQSLLAGECDMALAGGVSVKIPQNEKNLCPGEIVSPEGKCRAFDASAQGIVGGNGVGVVTLKRLEDAIADRDCIYAVIKGSAMNNDGAMKVGYTAPSETGQVKVIKAAQMMAEVDPDTITYIEAHGTGTALGDPIEVSAMTEAFRSGTDKKGFCAIGSVKTNVGHLDAAAGITGFIKAVLAVKHGLLPPSLHFDQPNPQIDFENSPFYVNTTLRKWQPKEMPRRAGVSSFGIGGTNVHVILEEAPSLPQNSISRSHQLLLLSAKTPTALDTATNNLGDYLNQHPSVNLADVAYTLQVGRKQFDHRRMMVVETVKDAVSIIESRDGKKILTQESKDNEQSIVFMFTGQGSQYINMGRDLYETETIFRETCDQCFAILKPHVNGDLKQIIYSDTDNIETASQQLQETALTQPALFIIEYALAKLWISWGITPKAMIGHSIGEYVAACLANVFSLEDALMLVANRGKMMQKMPSGTMLSVNLSAEDIEPFLDKNLALAAINSPNLCVVSGDLQAIDNLEKKLTENRINCRRLHTSHAFHSSMMEPIVNPFTELVKTVSLNTPTIPFISNVTGNWINDAEATAPIYWGRQLRQPVKFYPGMSKLLEQGSSIFLEVGPGRTLNSLTRQIDPQQRVFSSLRHPKDQGSDIGFILQTLGQLWLAGININWEKFYQEEERDRLPLPTYAFERQRYWIEALQETKTVDNTEKLEIKDWFYLPSWKRSTLPSIDLSKRNDCWLIFMDEYGLGNALIQRLKSQYQQEVIQVKMGTDYQKINNHQYIINPEVKEHYQPLVEQLLASHKNPIIAHLWTVNSVQCFEESQALGYQSIIYLTQAIGQRNLMASLSIGVVSSQIQQVTGEEILCPEKATVLGPVKVIPLEYLNLTCRNIDLVISDRCLEQPFVDQLITELTLSSSDSFVAYRGNYRWIENYEKITLEKNEKPSRLRSEGVYLITGGTGGIGLALAEYLAKTVQAKLVLLSRSANPNNQESINKLEQLGSEVLVLQADVSNEQQMQEAFNKINHKFGCLNGIIHAAGLLGKGVIQEQNSDLSDPVFAAKVKGTLVLDKMCKNIQLDFLYLWSSVGTILGEFGQVDYDAANIFLDKFVNQKSDYFTAAINWDLWREIGLASNLSWYKNQDNYLENLKQGMATEEGIEAFSRILAEDKSQIIVATRGIETMIEIFKPSKSQSILKQQETETSKNHSAYPRPNLSTSYVAPRNKKEEIISEIWKTILGIEKIGIYDNFFELGGHSLLATQVTSRIQETLNVQITVRELFEHQIIAKLAEFLENSASKSPEKEISKIKAVSRDAYRLNNQQ</sequence>
<dbReference type="CDD" id="cd00833">
    <property type="entry name" value="PKS"/>
    <property type="match status" value="1"/>
</dbReference>
<dbReference type="InterPro" id="IPR018201">
    <property type="entry name" value="Ketoacyl_synth_AS"/>
</dbReference>
<feature type="region of interest" description="Disordered" evidence="5">
    <location>
        <begin position="1361"/>
        <end position="1383"/>
    </location>
</feature>
<keyword evidence="9" id="KW-1185">Reference proteome</keyword>
<dbReference type="SUPFAM" id="SSF51735">
    <property type="entry name" value="NAD(P)-binding Rossmann-fold domains"/>
    <property type="match status" value="2"/>
</dbReference>
<dbReference type="Pfam" id="PF02801">
    <property type="entry name" value="Ketoacyl-synt_C"/>
    <property type="match status" value="1"/>
</dbReference>
<dbReference type="FunFam" id="1.10.1200.10:FF:000005">
    <property type="entry name" value="Nonribosomal peptide synthetase 1"/>
    <property type="match status" value="1"/>
</dbReference>
<dbReference type="InterPro" id="IPR036291">
    <property type="entry name" value="NAD(P)-bd_dom_sf"/>
</dbReference>
<organism evidence="8 9">
    <name type="scientific">Crocosphaera chwakensis CCY0110</name>
    <dbReference type="NCBI Taxonomy" id="391612"/>
    <lineage>
        <taxon>Bacteria</taxon>
        <taxon>Bacillati</taxon>
        <taxon>Cyanobacteriota</taxon>
        <taxon>Cyanophyceae</taxon>
        <taxon>Oscillatoriophycideae</taxon>
        <taxon>Chroococcales</taxon>
        <taxon>Aphanothecaceae</taxon>
        <taxon>Crocosphaera</taxon>
        <taxon>Crocosphaera chwakensis</taxon>
    </lineage>
</organism>
<dbReference type="InterPro" id="IPR009081">
    <property type="entry name" value="PP-bd_ACP"/>
</dbReference>
<dbReference type="InterPro" id="IPR020841">
    <property type="entry name" value="PKS_Beta-ketoAc_synthase_dom"/>
</dbReference>
<dbReference type="InterPro" id="IPR006162">
    <property type="entry name" value="Ppantetheine_attach_site"/>
</dbReference>
<comment type="caution">
    <text evidence="8">The sequence shown here is derived from an EMBL/GenBank/DDBJ whole genome shotgun (WGS) entry which is preliminary data.</text>
</comment>
<dbReference type="OrthoDB" id="499075at2"/>
<evidence type="ECO:0000259" key="6">
    <source>
        <dbReference type="PROSITE" id="PS50075"/>
    </source>
</evidence>
<feature type="domain" description="Carrier" evidence="6">
    <location>
        <begin position="1387"/>
        <end position="1462"/>
    </location>
</feature>
<dbReference type="InterPro" id="IPR049490">
    <property type="entry name" value="C883_1060-like_KR_N"/>
</dbReference>